<evidence type="ECO:0000313" key="3">
    <source>
        <dbReference type="Proteomes" id="UP000446768"/>
    </source>
</evidence>
<feature type="coiled-coil region" evidence="1">
    <location>
        <begin position="1356"/>
        <end position="1394"/>
    </location>
</feature>
<organism evidence="2 3">
    <name type="scientific">Pseudoduganella rivuli</name>
    <dbReference type="NCBI Taxonomy" id="2666085"/>
    <lineage>
        <taxon>Bacteria</taxon>
        <taxon>Pseudomonadati</taxon>
        <taxon>Pseudomonadota</taxon>
        <taxon>Betaproteobacteria</taxon>
        <taxon>Burkholderiales</taxon>
        <taxon>Oxalobacteraceae</taxon>
        <taxon>Telluria group</taxon>
        <taxon>Pseudoduganella</taxon>
    </lineage>
</organism>
<accession>A0A7X2IMI2</accession>
<evidence type="ECO:0000256" key="1">
    <source>
        <dbReference type="SAM" id="Coils"/>
    </source>
</evidence>
<name>A0A7X2IMI2_9BURK</name>
<reference evidence="2 3" key="1">
    <citation type="submission" date="2019-11" db="EMBL/GenBank/DDBJ databases">
        <title>Novel species isolated from a subtropical stream in China.</title>
        <authorList>
            <person name="Lu H."/>
        </authorList>
    </citation>
    <scope>NUCLEOTIDE SEQUENCE [LARGE SCALE GENOMIC DNA]</scope>
    <source>
        <strain evidence="2 3">FT92W</strain>
    </source>
</reference>
<evidence type="ECO:0008006" key="4">
    <source>
        <dbReference type="Google" id="ProtNLM"/>
    </source>
</evidence>
<gene>
    <name evidence="2" type="ORF">GJ700_12735</name>
</gene>
<feature type="coiled-coil region" evidence="1">
    <location>
        <begin position="476"/>
        <end position="503"/>
    </location>
</feature>
<dbReference type="EMBL" id="WKJJ01000007">
    <property type="protein sequence ID" value="MRV72574.1"/>
    <property type="molecule type" value="Genomic_DNA"/>
</dbReference>
<proteinExistence type="predicted"/>
<keyword evidence="3" id="KW-1185">Reference proteome</keyword>
<dbReference type="Proteomes" id="UP000446768">
    <property type="component" value="Unassembled WGS sequence"/>
</dbReference>
<dbReference type="RefSeq" id="WP_154374284.1">
    <property type="nucleotide sequence ID" value="NZ_WKJJ01000007.1"/>
</dbReference>
<sequence>MIIGDMEIRLRADIARLQADMTAARSAVTNAMADIERIVGIAKKAFIGFIGVASVGAFVGMVKGSIEATAGLHDLSIQTGASVAGLMALRSAAATTDTTIQDITGAMNKMAKGMASADEDGKGIGAAIAALGINFKQFKALSPDEQMVEVAKAMDKFQDGAGKSAIAMTFYGKEGAKMLPFLKDLADMSDTVTAKMTEQQKASKAAQAAMADDFSDNLTKLKKAGEGWKKDVAMGLLPALYEVSQAFVDLFGKPGGLKAEISKLAEDGTITAWARGTVTAVTYVSDAFEGVWRIVKSVGQLVWTVLQTVGQAIGAVAAQITQTVQTAGAVKDDVLAGRFGAASDKVQELFTRNKEIAEDFRNAASQSFSELGDKMLETFSAQSLGSRIRDRIEEIQKAGGAAKEAKKVLEFDANQDAASAAAKRKEEEAYISLITAIRAKTAENRLELAVGENATESQKATIKLDQELASGKLVLIKEHQDAARAALAELAATEQLLKAKQSEKEVQKWITQSMQARSAELAGLEVEYEMYGKSADAREIAMVAIKAEAELLKDIAAIEEKNGKMSQSAVEQMRREKDMRVEMTQAALAEAKALNYAAQLSTENKRFAAESILDEKDRAAALLAIDAEMWQERIRIAGEGTEAQRRLQEQYTIWYANQVAKPQIEEQRKLWESIERTAHDTFVSILDGGKGLAQRLRDTLKNVFFDWLYSMTLKPWIVNLQGQFSAGGAASLAGGESAAGGALDLLSAVKTGYTAISNGLSGMAGMFTEGLNQFGATITSNVAALGEWMGGGLGNMLSSNALAIGNAGVWAGGIGAGLGAGKLISNGYSVAGSSGNGAVMLGTALGALWGPLGSALGGAIGGLVNRAFGMGAKEVTGTTLTGNLGTAGFDGKYMDAWTQKGGWFRSDKSGTTPRDVDAAMATGLSDTYAKITAASRDYAKALGVDADYITGRSQSLSIALTKDQAANEKAITDFFAGVANTIAGELVPSINQFTKEGEAVSATLQRLAVQYTAVDAVLKAMGASSEAAFGAVGVASLAARERLLTLSGGLDAFASQTSFFAQNFLTEAQRMAPVQDQVTAKMAELGLVSVDTIDEFSAAVMGLTTSGKLATEAGAATYEELMKIAPAFKQVADYTAAANKAQAEAAAEAAQRLAEVNKPYMDRITELEKALGYAVTVREQEAVAIDASTKALIDRQSVLEQEVAAREVQAKQIADFMSMNYGQNVVEVEKSRQAAVEASATQRANLEIQLYNLTHTAAEQLAAARERELAAADPLEQALLRQINAQQDMASAAAIAAKAIEDAAARARAVAQERAGIEREMLQLQGNTAGLRQLELDALDPLNRAAKQAVFDLQDKMAAEAEAARVAQAMAEARARAAEEAQRAEQALMQVRQSATDSIFDEVKRLKGLMDGGGAMTLAGAQSAFAIATAQARSGDQAALNALPGLSKTLADLAGQNARSLQELHWIQATTAASLQETAMGAVGQYGLTIPKFDQGTNLITQGGLAFVHPGEAVVPAASNGPYRASGGDSVLAAEMRALREEVAALRREKGGDTSDMARDIKRVADTLERVTDGADAMRVKNGDDVLQVVGA</sequence>
<protein>
    <recommendedName>
        <fullName evidence="4">Bacteriophage tail tape measure N-terminal domain-containing protein</fullName>
    </recommendedName>
</protein>
<keyword evidence="1" id="KW-0175">Coiled coil</keyword>
<comment type="caution">
    <text evidence="2">The sequence shown here is derived from an EMBL/GenBank/DDBJ whole genome shotgun (WGS) entry which is preliminary data.</text>
</comment>
<evidence type="ECO:0000313" key="2">
    <source>
        <dbReference type="EMBL" id="MRV72574.1"/>
    </source>
</evidence>